<keyword evidence="2" id="KW-1185">Reference proteome</keyword>
<dbReference type="RefSeq" id="WP_283753133.1">
    <property type="nucleotide sequence ID" value="NZ_JAQOSP010000057.1"/>
</dbReference>
<organism evidence="1 2">
    <name type="scientific">Roseofilum acuticapitatum BLCC-M154</name>
    <dbReference type="NCBI Taxonomy" id="3022444"/>
    <lineage>
        <taxon>Bacteria</taxon>
        <taxon>Bacillati</taxon>
        <taxon>Cyanobacteriota</taxon>
        <taxon>Cyanophyceae</taxon>
        <taxon>Desertifilales</taxon>
        <taxon>Desertifilaceae</taxon>
        <taxon>Roseofilum</taxon>
        <taxon>Roseofilum acuticapitatum</taxon>
    </lineage>
</organism>
<dbReference type="EMBL" id="JAQOSP010000057">
    <property type="protein sequence ID" value="MDJ1169373.1"/>
    <property type="molecule type" value="Genomic_DNA"/>
</dbReference>
<sequence length="113" mass="13228">MNRPQSALIQDSEGLSYSLLITYYSLLITHYLQRFALYEDDDESHRKYDRAIEVFVFTKKNLRPIKPGVSAMTLHNPIRISRDVPFLNDHPHGFALWPKKLKLMRAGNSIFIH</sequence>
<protein>
    <submittedName>
        <fullName evidence="1">Uncharacterized protein</fullName>
    </submittedName>
</protein>
<proteinExistence type="predicted"/>
<name>A0ABT7ATJ0_9CYAN</name>
<gene>
    <name evidence="1" type="ORF">PMG71_08045</name>
</gene>
<evidence type="ECO:0000313" key="2">
    <source>
        <dbReference type="Proteomes" id="UP001235303"/>
    </source>
</evidence>
<accession>A0ABT7ATJ0</accession>
<reference evidence="1 2" key="1">
    <citation type="submission" date="2023-01" db="EMBL/GenBank/DDBJ databases">
        <title>Novel diversity within Roseofilum (Cyanobacteria; Desertifilaceae) from marine benthic mats with descriptions of four novel species.</title>
        <authorList>
            <person name="Wang Y."/>
            <person name="Berthold D.E."/>
            <person name="Hu J."/>
            <person name="Lefler F.W."/>
            <person name="Laughinghouse H.D. IV."/>
        </authorList>
    </citation>
    <scope>NUCLEOTIDE SEQUENCE [LARGE SCALE GENOMIC DNA]</scope>
    <source>
        <strain evidence="1 2">BLCC-M154</strain>
    </source>
</reference>
<dbReference type="Proteomes" id="UP001235303">
    <property type="component" value="Unassembled WGS sequence"/>
</dbReference>
<evidence type="ECO:0000313" key="1">
    <source>
        <dbReference type="EMBL" id="MDJ1169373.1"/>
    </source>
</evidence>
<comment type="caution">
    <text evidence="1">The sequence shown here is derived from an EMBL/GenBank/DDBJ whole genome shotgun (WGS) entry which is preliminary data.</text>
</comment>